<feature type="transmembrane region" description="Helical" evidence="1">
    <location>
        <begin position="146"/>
        <end position="168"/>
    </location>
</feature>
<evidence type="ECO:0000313" key="3">
    <source>
        <dbReference type="Proteomes" id="UP000663525"/>
    </source>
</evidence>
<dbReference type="EMBL" id="CP064787">
    <property type="protein sequence ID" value="QSG05868.1"/>
    <property type="molecule type" value="Genomic_DNA"/>
</dbReference>
<name>A0A897N0U7_9EURY</name>
<protein>
    <submittedName>
        <fullName evidence="2">Putative membrane protein</fullName>
    </submittedName>
</protein>
<keyword evidence="1" id="KW-1133">Transmembrane helix</keyword>
<accession>A0A897N0U7</accession>
<dbReference type="Proteomes" id="UP000663525">
    <property type="component" value="Chromosome"/>
</dbReference>
<evidence type="ECO:0000313" key="2">
    <source>
        <dbReference type="EMBL" id="QSG05868.1"/>
    </source>
</evidence>
<reference evidence="2" key="1">
    <citation type="submission" date="2020-11" db="EMBL/GenBank/DDBJ databases">
        <title>Carbohydrate-dependent, anaerobic sulfur respiration: A novel catabolism in halophilic archaea.</title>
        <authorList>
            <person name="Sorokin D.Y."/>
            <person name="Messina E."/>
            <person name="Smedile F."/>
            <person name="La Cono V."/>
            <person name="Hallsworth J.E."/>
            <person name="Yakimov M.M."/>
        </authorList>
    </citation>
    <scope>NUCLEOTIDE SEQUENCE</scope>
    <source>
        <strain evidence="2">HSR12-1</strain>
    </source>
</reference>
<organism evidence="2 3">
    <name type="scientific">Halapricum desulfuricans</name>
    <dbReference type="NCBI Taxonomy" id="2841257"/>
    <lineage>
        <taxon>Archaea</taxon>
        <taxon>Methanobacteriati</taxon>
        <taxon>Methanobacteriota</taxon>
        <taxon>Stenosarchaea group</taxon>
        <taxon>Halobacteria</taxon>
        <taxon>Halobacteriales</taxon>
        <taxon>Haloarculaceae</taxon>
        <taxon>Halapricum</taxon>
    </lineage>
</organism>
<feature type="transmembrane region" description="Helical" evidence="1">
    <location>
        <begin position="121"/>
        <end position="139"/>
    </location>
</feature>
<dbReference type="AlphaFoldDB" id="A0A897N0U7"/>
<evidence type="ECO:0000256" key="1">
    <source>
        <dbReference type="SAM" id="Phobius"/>
    </source>
</evidence>
<keyword evidence="1" id="KW-0812">Transmembrane</keyword>
<sequence>MVTAPGTLVDALEGEIGVELHDDLPVAVDGHAPLLLAAHVSVVVSHEQSPSGRGSRSSNQPRQHRAWDKTCLFCRVRSRSLPMDETAFRTRLPDREQVRRRLVGAGLVGVIFYVPDQSLGSAAVIAAMVFVLLLAIDTAETAIGDYAGNVAVGGLLIVFAGTVMWPWLPGLLAGTAAGGWLVFDGIQHLRHGESRAEYAHLQDHDGGALSGVLRALVRRLMEPFRL</sequence>
<keyword evidence="1" id="KW-0472">Membrane</keyword>
<gene>
    <name evidence="2" type="ORF">HSR121_1526</name>
</gene>
<proteinExistence type="predicted"/>